<evidence type="ECO:0000256" key="9">
    <source>
        <dbReference type="ARBA" id="ARBA00023242"/>
    </source>
</evidence>
<feature type="domain" description="RecF/RecN/SMC N-terminal" evidence="11">
    <location>
        <begin position="11"/>
        <end position="1000"/>
    </location>
</feature>
<feature type="coiled-coil region" evidence="10">
    <location>
        <begin position="233"/>
        <end position="260"/>
    </location>
</feature>
<dbReference type="GO" id="GO:0005634">
    <property type="term" value="C:nucleus"/>
    <property type="evidence" value="ECO:0007669"/>
    <property type="project" value="UniProtKB-SubCell"/>
</dbReference>
<evidence type="ECO:0000256" key="6">
    <source>
        <dbReference type="ARBA" id="ARBA00022741"/>
    </source>
</evidence>
<evidence type="ECO:0000313" key="14">
    <source>
        <dbReference type="RefSeq" id="XP_033346439.1"/>
    </source>
</evidence>
<dbReference type="Pfam" id="PF02463">
    <property type="entry name" value="SMC_N"/>
    <property type="match status" value="1"/>
</dbReference>
<dbReference type="InterPro" id="IPR003395">
    <property type="entry name" value="RecF/RecN/SMC_N"/>
</dbReference>
<accession>A0A6J3K065</accession>
<comment type="subcellular location">
    <subcellularLocation>
        <location evidence="2">Chromosome</location>
    </subcellularLocation>
    <subcellularLocation>
        <location evidence="1">Nucleus</location>
    </subcellularLocation>
</comment>
<keyword evidence="12" id="KW-1185">Reference proteome</keyword>
<dbReference type="PANTHER" id="PTHR45916">
    <property type="entry name" value="STRUCTURAL MAINTENANCE OF CHROMOSOMES PROTEIN 5"/>
    <property type="match status" value="1"/>
</dbReference>
<evidence type="ECO:0000256" key="4">
    <source>
        <dbReference type="ARBA" id="ARBA00018687"/>
    </source>
</evidence>
<feature type="coiled-coil region" evidence="10">
    <location>
        <begin position="173"/>
        <end position="200"/>
    </location>
</feature>
<evidence type="ECO:0000256" key="3">
    <source>
        <dbReference type="ARBA" id="ARBA00010171"/>
    </source>
</evidence>
<dbReference type="GeneID" id="117231784"/>
<keyword evidence="5" id="KW-0158">Chromosome</keyword>
<dbReference type="RefSeq" id="XP_033346442.1">
    <property type="nucleotide sequence ID" value="XM_033490551.1"/>
</dbReference>
<evidence type="ECO:0000256" key="5">
    <source>
        <dbReference type="ARBA" id="ARBA00022454"/>
    </source>
</evidence>
<protein>
    <recommendedName>
        <fullName evidence="4">Structural maintenance of chromosomes protein 5</fullName>
    </recommendedName>
</protein>
<dbReference type="CTD" id="23137"/>
<dbReference type="PANTHER" id="PTHR45916:SF1">
    <property type="entry name" value="STRUCTURAL MAINTENANCE OF CHROMOSOMES PROTEIN 5"/>
    <property type="match status" value="1"/>
</dbReference>
<dbReference type="FunFam" id="3.40.50.300:FF:001301">
    <property type="entry name" value="Structural maintenance of chromosomes 5"/>
    <property type="match status" value="1"/>
</dbReference>
<dbReference type="RefSeq" id="XP_033346439.1">
    <property type="nucleotide sequence ID" value="XM_033490548.1"/>
</dbReference>
<evidence type="ECO:0000256" key="2">
    <source>
        <dbReference type="ARBA" id="ARBA00004286"/>
    </source>
</evidence>
<comment type="similarity">
    <text evidence="3">Belongs to the SMC family. SMC5 subfamily.</text>
</comment>
<dbReference type="AlphaFoldDB" id="A0A6J3K065"/>
<feature type="coiled-coil region" evidence="10">
    <location>
        <begin position="833"/>
        <end position="874"/>
    </location>
</feature>
<feature type="coiled-coil region" evidence="10">
    <location>
        <begin position="611"/>
        <end position="669"/>
    </location>
</feature>
<feature type="coiled-coil region" evidence="10">
    <location>
        <begin position="740"/>
        <end position="774"/>
    </location>
</feature>
<dbReference type="GO" id="GO:0005524">
    <property type="term" value="F:ATP binding"/>
    <property type="evidence" value="ECO:0007669"/>
    <property type="project" value="UniProtKB-KW"/>
</dbReference>
<dbReference type="InterPro" id="IPR027417">
    <property type="entry name" value="P-loop_NTPase"/>
</dbReference>
<keyword evidence="6" id="KW-0547">Nucleotide-binding</keyword>
<dbReference type="KEGG" id="bvk:117231784"/>
<dbReference type="GO" id="GO:0016887">
    <property type="term" value="F:ATP hydrolysis activity"/>
    <property type="evidence" value="ECO:0007669"/>
    <property type="project" value="InterPro"/>
</dbReference>
<evidence type="ECO:0000313" key="12">
    <source>
        <dbReference type="Proteomes" id="UP000504631"/>
    </source>
</evidence>
<dbReference type="Gene3D" id="3.40.50.300">
    <property type="entry name" value="P-loop containing nucleotide triphosphate hydrolases"/>
    <property type="match status" value="2"/>
</dbReference>
<dbReference type="GO" id="GO:0003697">
    <property type="term" value="F:single-stranded DNA binding"/>
    <property type="evidence" value="ECO:0007669"/>
    <property type="project" value="TreeGrafter"/>
</dbReference>
<evidence type="ECO:0000256" key="1">
    <source>
        <dbReference type="ARBA" id="ARBA00004123"/>
    </source>
</evidence>
<evidence type="ECO:0000256" key="7">
    <source>
        <dbReference type="ARBA" id="ARBA00022840"/>
    </source>
</evidence>
<dbReference type="SUPFAM" id="SSF52540">
    <property type="entry name" value="P-loop containing nucleoside triphosphate hydrolases"/>
    <property type="match status" value="2"/>
</dbReference>
<keyword evidence="9" id="KW-0539">Nucleus</keyword>
<evidence type="ECO:0000256" key="8">
    <source>
        <dbReference type="ARBA" id="ARBA00023054"/>
    </source>
</evidence>
<dbReference type="RefSeq" id="XP_033346437.1">
    <property type="nucleotide sequence ID" value="XM_033490546.1"/>
</dbReference>
<keyword evidence="7" id="KW-0067">ATP-binding</keyword>
<reference evidence="13 14" key="1">
    <citation type="submission" date="2025-04" db="UniProtKB">
        <authorList>
            <consortium name="RefSeq"/>
        </authorList>
    </citation>
    <scope>IDENTIFICATION</scope>
    <source>
        <tissue evidence="13 14">Muscle</tissue>
    </source>
</reference>
<evidence type="ECO:0000313" key="13">
    <source>
        <dbReference type="RefSeq" id="XP_033346437.1"/>
    </source>
</evidence>
<evidence type="ECO:0000313" key="16">
    <source>
        <dbReference type="RefSeq" id="XP_033346442.1"/>
    </source>
</evidence>
<dbReference type="GO" id="GO:0000724">
    <property type="term" value="P:double-strand break repair via homologous recombination"/>
    <property type="evidence" value="ECO:0007669"/>
    <property type="project" value="TreeGrafter"/>
</dbReference>
<dbReference type="RefSeq" id="XP_033346440.1">
    <property type="nucleotide sequence ID" value="XM_033490549.1"/>
</dbReference>
<sequence>MSNNDIDKGIITYIYLENFVTYDKVCVKPGRNLNVIIGPNGTGKSTIVCAIVLGLGGKPTTIGRAIHVADYIKRGCDEAKIEIHLKNGKGNDIVIRRIFNKCGKSFWFLDNRQTGIKEIQELTTSLNIQIDNLCQFLPQDKVQDFSKMNAQELLENTERSVCNPIIVERHKNLIQYRIDHKDLEKQIESKKKSLESKTQIYDSLKESVSSIKEKKLIKEKILRLKQKKAWILYEQRRKELVKLKDMKNAAQAEVAHLEAEIKPVNDAITQMKSEIQSLQTCLSDHKNKVKIKDMKLKKMMDNIVDYENDVKDCENSCKQRIQIEEARDHDIDIAQKQKKKLDNDLLLMLKDIGSEEILVKQRQEIISDIEKKRNIINMLVGQASESKQKEDQLNLEIASQEAELQALNIEAKRLQLLRERSVDTYKAVQWLRENRNKFSNMIHEPILLNMNVKEASYAKYLENIIPFRDMIAFVCEDKQDMNMLLHYLRDEHNLQVNVVHSDPAKDVSMNPIVPLQHIKQFGFTHYLVSLIEAPSTIMKYLVSMYNLNNIPIGKNQVDDNIDRIPNNIRCYFSQNNVYMVNRSKYTGEKSIGMQPVSGTGMLSIVLDRSRMLNIEEKLKVLREKKNKESNKLKQLDEQVHEQNKELDKIKATRNKCQQDLQQIQTLKSKIYIVEKKVVDLQNGRTTVEEIKKSSTKEIKKIMEKQIKIYKAYNTELIESVECIMDSETTDYVLTLRNRSLRMKINNSHDLRERLKEAEDKVKQLCQELQPLKYEVQRIFNQALQTTNGISASDGAFAPIKKIFNKLPPTIEEINNELNIAQAKMFCMGNNIDGENILQEYEQVEQDINQLKDSIQSKTQELQKSTQNIESLRKEWLTPLSQTIEKINSNFSMYFSAMDCAGEVVLAQPENRMEFDQYGLKIRVKFRNTDQLQELTRYHQSGGERAVTTAIYMIALQELSRVPFRCVDEINQGMDAVNERRVFNLLVKMTGRANSSQYFLLTPKLLPDLQYSETVTVHCVFNGAFMINHTEFDTEKYCEFIVGAMERECTDDD</sequence>
<organism evidence="12 16">
    <name type="scientific">Bombus vosnesenskii</name>
    <dbReference type="NCBI Taxonomy" id="207650"/>
    <lineage>
        <taxon>Eukaryota</taxon>
        <taxon>Metazoa</taxon>
        <taxon>Ecdysozoa</taxon>
        <taxon>Arthropoda</taxon>
        <taxon>Hexapoda</taxon>
        <taxon>Insecta</taxon>
        <taxon>Pterygota</taxon>
        <taxon>Neoptera</taxon>
        <taxon>Endopterygota</taxon>
        <taxon>Hymenoptera</taxon>
        <taxon>Apocrita</taxon>
        <taxon>Aculeata</taxon>
        <taxon>Apoidea</taxon>
        <taxon>Anthophila</taxon>
        <taxon>Apidae</taxon>
        <taxon>Bombus</taxon>
        <taxon>Pyrobombus</taxon>
    </lineage>
</organism>
<evidence type="ECO:0000259" key="11">
    <source>
        <dbReference type="Pfam" id="PF02463"/>
    </source>
</evidence>
<dbReference type="GO" id="GO:0030915">
    <property type="term" value="C:Smc5-Smc6 complex"/>
    <property type="evidence" value="ECO:0007669"/>
    <property type="project" value="TreeGrafter"/>
</dbReference>
<evidence type="ECO:0000313" key="15">
    <source>
        <dbReference type="RefSeq" id="XP_033346440.1"/>
    </source>
</evidence>
<proteinExistence type="inferred from homology"/>
<name>A0A6J3K065_9HYME</name>
<dbReference type="Proteomes" id="UP000504631">
    <property type="component" value="Unplaced"/>
</dbReference>
<evidence type="ECO:0000256" key="10">
    <source>
        <dbReference type="SAM" id="Coils"/>
    </source>
</evidence>
<gene>
    <name evidence="13 14 15 16" type="primary">LOC117231784</name>
</gene>
<feature type="coiled-coil region" evidence="10">
    <location>
        <begin position="383"/>
        <end position="417"/>
    </location>
</feature>
<keyword evidence="8 10" id="KW-0175">Coiled coil</keyword>